<dbReference type="InterPro" id="IPR001173">
    <property type="entry name" value="Glyco_trans_2-like"/>
</dbReference>
<keyword evidence="1" id="KW-1015">Disulfide bond</keyword>
<reference evidence="3" key="1">
    <citation type="submission" date="2020-04" db="EMBL/GenBank/DDBJ databases">
        <authorList>
            <person name="Alioto T."/>
            <person name="Alioto T."/>
            <person name="Gomez Garrido J."/>
        </authorList>
    </citation>
    <scope>NUCLEOTIDE SEQUENCE</scope>
    <source>
        <strain evidence="3">A484AB</strain>
    </source>
</reference>
<evidence type="ECO:0000256" key="1">
    <source>
        <dbReference type="ARBA" id="ARBA00023157"/>
    </source>
</evidence>
<dbReference type="EMBL" id="CACRXK020029882">
    <property type="protein sequence ID" value="CAB4042315.1"/>
    <property type="molecule type" value="Genomic_DNA"/>
</dbReference>
<keyword evidence="4" id="KW-1185">Reference proteome</keyword>
<dbReference type="Proteomes" id="UP001152795">
    <property type="component" value="Unassembled WGS sequence"/>
</dbReference>
<dbReference type="AlphaFoldDB" id="A0A6S7KAD3"/>
<evidence type="ECO:0000259" key="2">
    <source>
        <dbReference type="Pfam" id="PF00535"/>
    </source>
</evidence>
<feature type="non-terminal residue" evidence="3">
    <location>
        <position position="1"/>
    </location>
</feature>
<evidence type="ECO:0000313" key="4">
    <source>
        <dbReference type="Proteomes" id="UP001152795"/>
    </source>
</evidence>
<feature type="domain" description="Glycosyltransferase 2-like" evidence="2">
    <location>
        <begin position="14"/>
        <end position="148"/>
    </location>
</feature>
<comment type="caution">
    <text evidence="3">The sequence shown here is derived from an EMBL/GenBank/DDBJ whole genome shotgun (WGS) entry which is preliminary data.</text>
</comment>
<dbReference type="PANTHER" id="PTHR11675">
    <property type="entry name" value="N-ACETYLGALACTOSAMINYLTRANSFERASE"/>
    <property type="match status" value="1"/>
</dbReference>
<accession>A0A6S7KAD3</accession>
<sequence>CKNLTYPDHLPTASVVICFHNEAWSTLLRTVHSVLDRTPDFLLHEIILVDDFSTEEHLKEKLKHYLGNYGKVSIVRATRREGLIRGRALGASKATGDVLVFLDSHCEVNVDWLPPLLEIISRNSRTVVCPIIDMINSDTFQYDTSPLVKGGFNWGLHFQWEPLDLSKFLTKEDFTKPI</sequence>
<protein>
    <submittedName>
        <fullName evidence="3">Polypeptide N-acetylgalactosaminyltransferase 11</fullName>
    </submittedName>
</protein>
<proteinExistence type="predicted"/>
<dbReference type="GO" id="GO:0005794">
    <property type="term" value="C:Golgi apparatus"/>
    <property type="evidence" value="ECO:0007669"/>
    <property type="project" value="TreeGrafter"/>
</dbReference>
<evidence type="ECO:0000313" key="3">
    <source>
        <dbReference type="EMBL" id="CAB4042315.1"/>
    </source>
</evidence>
<name>A0A6S7KAD3_PARCT</name>
<gene>
    <name evidence="3" type="ORF">PACLA_8A089082</name>
</gene>
<dbReference type="Pfam" id="PF00535">
    <property type="entry name" value="Glycos_transf_2"/>
    <property type="match status" value="1"/>
</dbReference>
<dbReference type="PANTHER" id="PTHR11675:SF63">
    <property type="entry name" value="POLYPEPTIDE N-ACETYLGALACTOSAMINYLTRANSFERASE"/>
    <property type="match status" value="1"/>
</dbReference>
<dbReference type="GO" id="GO:0004653">
    <property type="term" value="F:polypeptide N-acetylgalactosaminyltransferase activity"/>
    <property type="evidence" value="ECO:0007669"/>
    <property type="project" value="TreeGrafter"/>
</dbReference>
<dbReference type="OrthoDB" id="5988548at2759"/>
<dbReference type="SUPFAM" id="SSF53448">
    <property type="entry name" value="Nucleotide-diphospho-sugar transferases"/>
    <property type="match status" value="1"/>
</dbReference>
<dbReference type="InterPro" id="IPR029044">
    <property type="entry name" value="Nucleotide-diphossugar_trans"/>
</dbReference>
<dbReference type="GO" id="GO:0006493">
    <property type="term" value="P:protein O-linked glycosylation"/>
    <property type="evidence" value="ECO:0007669"/>
    <property type="project" value="TreeGrafter"/>
</dbReference>
<dbReference type="GO" id="GO:0005112">
    <property type="term" value="F:Notch binding"/>
    <property type="evidence" value="ECO:0007669"/>
    <property type="project" value="TreeGrafter"/>
</dbReference>
<feature type="non-terminal residue" evidence="3">
    <location>
        <position position="178"/>
    </location>
</feature>
<organism evidence="3 4">
    <name type="scientific">Paramuricea clavata</name>
    <name type="common">Red gorgonian</name>
    <name type="synonym">Violescent sea-whip</name>
    <dbReference type="NCBI Taxonomy" id="317549"/>
    <lineage>
        <taxon>Eukaryota</taxon>
        <taxon>Metazoa</taxon>
        <taxon>Cnidaria</taxon>
        <taxon>Anthozoa</taxon>
        <taxon>Octocorallia</taxon>
        <taxon>Malacalcyonacea</taxon>
        <taxon>Plexauridae</taxon>
        <taxon>Paramuricea</taxon>
    </lineage>
</organism>
<dbReference type="GO" id="GO:0008593">
    <property type="term" value="P:regulation of Notch signaling pathway"/>
    <property type="evidence" value="ECO:0007669"/>
    <property type="project" value="TreeGrafter"/>
</dbReference>
<dbReference type="Gene3D" id="3.90.550.10">
    <property type="entry name" value="Spore Coat Polysaccharide Biosynthesis Protein SpsA, Chain A"/>
    <property type="match status" value="1"/>
</dbReference>